<dbReference type="PROSITE" id="PS51767">
    <property type="entry name" value="PEPTIDASE_A1"/>
    <property type="match status" value="1"/>
</dbReference>
<feature type="domain" description="Peptidase A1" evidence="10">
    <location>
        <begin position="67"/>
        <end position="389"/>
    </location>
</feature>
<dbReference type="GO" id="GO:0004190">
    <property type="term" value="F:aspartic-type endopeptidase activity"/>
    <property type="evidence" value="ECO:0007669"/>
    <property type="project" value="UniProtKB-KW"/>
</dbReference>
<reference evidence="11" key="1">
    <citation type="submission" date="2022-10" db="EMBL/GenBank/DDBJ databases">
        <title>Culturing micro-colonial fungi from biological soil crusts in the Mojave desert and describing Neophaeococcomyces mojavensis, and introducing the new genera and species Taxawa tesnikishii.</title>
        <authorList>
            <person name="Kurbessoian T."/>
            <person name="Stajich J.E."/>
        </authorList>
    </citation>
    <scope>NUCLEOTIDE SEQUENCE</scope>
    <source>
        <strain evidence="11">TK_41</strain>
    </source>
</reference>
<dbReference type="GO" id="GO:0006508">
    <property type="term" value="P:proteolysis"/>
    <property type="evidence" value="ECO:0007669"/>
    <property type="project" value="UniProtKB-KW"/>
</dbReference>
<evidence type="ECO:0000256" key="5">
    <source>
        <dbReference type="ARBA" id="ARBA00022750"/>
    </source>
</evidence>
<comment type="caution">
    <text evidence="11">The sequence shown here is derived from an EMBL/GenBank/DDBJ whole genome shotgun (WGS) entry which is preliminary data.</text>
</comment>
<dbReference type="PANTHER" id="PTHR47966">
    <property type="entry name" value="BETA-SITE APP-CLEAVING ENZYME, ISOFORM A-RELATED"/>
    <property type="match status" value="1"/>
</dbReference>
<comment type="subcellular location">
    <subcellularLocation>
        <location evidence="1">Cell membrane</location>
        <topology evidence="1">Lipid-anchor</topology>
        <topology evidence="1">GPI-anchor</topology>
    </subcellularLocation>
</comment>
<dbReference type="Proteomes" id="UP001172673">
    <property type="component" value="Unassembled WGS sequence"/>
</dbReference>
<dbReference type="PANTHER" id="PTHR47966:SF65">
    <property type="entry name" value="ASPARTIC-TYPE ENDOPEPTIDASE"/>
    <property type="match status" value="1"/>
</dbReference>
<dbReference type="InterPro" id="IPR033876">
    <property type="entry name" value="SAP-like"/>
</dbReference>
<protein>
    <recommendedName>
        <fullName evidence="10">Peptidase A1 domain-containing protein</fullName>
    </recommendedName>
</protein>
<evidence type="ECO:0000256" key="7">
    <source>
        <dbReference type="PIRSR" id="PIRSR601461-1"/>
    </source>
</evidence>
<sequence length="394" mass="42491">MLSYGLAFLCHFLLFAEYSLAAPTRLTKARRPEGGKTLALRTRRTYGSRHQKRQLEEGLANDNNIEYNIAVTVGTPNPGTQGQEFLLQLDTGSSDTWLMSVAACEDAIANTPGGCPGGGFDPSLSATFVSLSEGDFEVEYFDNSKASGDWFADIMTLEDGSTLTAVQIGLAQTAVNMNEGLMGVGFRSNEFGDTKYPNIIDDLVDQDLITTPMYSLWLDDLQSSEGTILFGGTDDSKYFDDLYYTPILTNANGVYKEFMVNLDGVGVSGTSVSSDFQTPALLDSGTSLTYLPTTIYTEVLKALPFQPDKSGNIKCDVPTGTVDFVFGTKTISVPFDELAITQSDQTCLFGLVDGGSSGDTTLGDTFLRSAYVVYNLDLLDPEGPQIGIAQSKFS</sequence>
<evidence type="ECO:0000256" key="2">
    <source>
        <dbReference type="ARBA" id="ARBA00007447"/>
    </source>
</evidence>
<dbReference type="GO" id="GO:0005886">
    <property type="term" value="C:plasma membrane"/>
    <property type="evidence" value="ECO:0007669"/>
    <property type="project" value="UniProtKB-SubCell"/>
</dbReference>
<evidence type="ECO:0000256" key="6">
    <source>
        <dbReference type="ARBA" id="ARBA00022801"/>
    </source>
</evidence>
<evidence type="ECO:0000256" key="4">
    <source>
        <dbReference type="ARBA" id="ARBA00022729"/>
    </source>
</evidence>
<dbReference type="Pfam" id="PF00026">
    <property type="entry name" value="Asp"/>
    <property type="match status" value="1"/>
</dbReference>
<dbReference type="InterPro" id="IPR001969">
    <property type="entry name" value="Aspartic_peptidase_AS"/>
</dbReference>
<evidence type="ECO:0000259" key="10">
    <source>
        <dbReference type="PROSITE" id="PS51767"/>
    </source>
</evidence>
<name>A0AA39CEL2_9EURO</name>
<dbReference type="InterPro" id="IPR021109">
    <property type="entry name" value="Peptidase_aspartic_dom_sf"/>
</dbReference>
<organism evidence="11 12">
    <name type="scientific">Cladophialophora chaetospira</name>
    <dbReference type="NCBI Taxonomy" id="386627"/>
    <lineage>
        <taxon>Eukaryota</taxon>
        <taxon>Fungi</taxon>
        <taxon>Dikarya</taxon>
        <taxon>Ascomycota</taxon>
        <taxon>Pezizomycotina</taxon>
        <taxon>Eurotiomycetes</taxon>
        <taxon>Chaetothyriomycetidae</taxon>
        <taxon>Chaetothyriales</taxon>
        <taxon>Herpotrichiellaceae</taxon>
        <taxon>Cladophialophora</taxon>
    </lineage>
</organism>
<evidence type="ECO:0000313" key="12">
    <source>
        <dbReference type="Proteomes" id="UP001172673"/>
    </source>
</evidence>
<accession>A0AA39CEL2</accession>
<dbReference type="AlphaFoldDB" id="A0AA39CEL2"/>
<dbReference type="EMBL" id="JAPDRK010000016">
    <property type="protein sequence ID" value="KAJ9605421.1"/>
    <property type="molecule type" value="Genomic_DNA"/>
</dbReference>
<keyword evidence="5 8" id="KW-0064">Aspartyl protease</keyword>
<keyword evidence="3 8" id="KW-0645">Protease</keyword>
<evidence type="ECO:0000256" key="1">
    <source>
        <dbReference type="ARBA" id="ARBA00004609"/>
    </source>
</evidence>
<dbReference type="PRINTS" id="PR00792">
    <property type="entry name" value="PEPSIN"/>
</dbReference>
<evidence type="ECO:0000313" key="11">
    <source>
        <dbReference type="EMBL" id="KAJ9605421.1"/>
    </source>
</evidence>
<dbReference type="Gene3D" id="2.40.70.10">
    <property type="entry name" value="Acid Proteases"/>
    <property type="match status" value="2"/>
</dbReference>
<dbReference type="SUPFAM" id="SSF50630">
    <property type="entry name" value="Acid proteases"/>
    <property type="match status" value="1"/>
</dbReference>
<feature type="active site" evidence="7">
    <location>
        <position position="283"/>
    </location>
</feature>
<feature type="signal peptide" evidence="9">
    <location>
        <begin position="1"/>
        <end position="21"/>
    </location>
</feature>
<evidence type="ECO:0000256" key="8">
    <source>
        <dbReference type="RuleBase" id="RU000454"/>
    </source>
</evidence>
<gene>
    <name evidence="11" type="ORF">H2200_010078</name>
</gene>
<dbReference type="CDD" id="cd05474">
    <property type="entry name" value="SAP_like"/>
    <property type="match status" value="1"/>
</dbReference>
<keyword evidence="12" id="KW-1185">Reference proteome</keyword>
<dbReference type="InterPro" id="IPR033121">
    <property type="entry name" value="PEPTIDASE_A1"/>
</dbReference>
<dbReference type="InterPro" id="IPR001461">
    <property type="entry name" value="Aspartic_peptidase_A1"/>
</dbReference>
<dbReference type="PROSITE" id="PS00141">
    <property type="entry name" value="ASP_PROTEASE"/>
    <property type="match status" value="1"/>
</dbReference>
<feature type="active site" evidence="7">
    <location>
        <position position="90"/>
    </location>
</feature>
<comment type="similarity">
    <text evidence="2 8">Belongs to the peptidase A1 family.</text>
</comment>
<evidence type="ECO:0000256" key="9">
    <source>
        <dbReference type="SAM" id="SignalP"/>
    </source>
</evidence>
<keyword evidence="6 8" id="KW-0378">Hydrolase</keyword>
<feature type="chain" id="PRO_5041371941" description="Peptidase A1 domain-containing protein" evidence="9">
    <location>
        <begin position="22"/>
        <end position="394"/>
    </location>
</feature>
<keyword evidence="4 9" id="KW-0732">Signal</keyword>
<evidence type="ECO:0000256" key="3">
    <source>
        <dbReference type="ARBA" id="ARBA00022670"/>
    </source>
</evidence>
<proteinExistence type="inferred from homology"/>